<feature type="chain" id="PRO_5009274997" description="Lipoprotein" evidence="1">
    <location>
        <begin position="30"/>
        <end position="128"/>
    </location>
</feature>
<dbReference type="AlphaFoldDB" id="A0A1H2GP15"/>
<dbReference type="PROSITE" id="PS51257">
    <property type="entry name" value="PROKAR_LIPOPROTEIN"/>
    <property type="match status" value="1"/>
</dbReference>
<name>A0A1H2GP15_9GAMM</name>
<proteinExistence type="predicted"/>
<gene>
    <name evidence="2" type="ORF">SAMN05216580_1893</name>
</gene>
<organism evidence="2 3">
    <name type="scientific">Geopseudomonas guangdongensis</name>
    <dbReference type="NCBI Taxonomy" id="1245526"/>
    <lineage>
        <taxon>Bacteria</taxon>
        <taxon>Pseudomonadati</taxon>
        <taxon>Pseudomonadota</taxon>
        <taxon>Gammaproteobacteria</taxon>
        <taxon>Pseudomonadales</taxon>
        <taxon>Pseudomonadaceae</taxon>
        <taxon>Geopseudomonas</taxon>
    </lineage>
</organism>
<protein>
    <recommendedName>
        <fullName evidence="4">Lipoprotein</fullName>
    </recommendedName>
</protein>
<keyword evidence="1" id="KW-0732">Signal</keyword>
<sequence length="128" mass="13579">MSRPGNGTRLLPLALAALLLGGCATPDGAEAPPASVELRGHLMLGPQERAFRPCNSADSLWLLAAPALDAQLQERYLSQVDEPYEEAYLHLRGQRGAAADCSACAGHAGSLRIEQLIELRSAESADCR</sequence>
<evidence type="ECO:0008006" key="4">
    <source>
        <dbReference type="Google" id="ProtNLM"/>
    </source>
</evidence>
<dbReference type="EMBL" id="LT629780">
    <property type="protein sequence ID" value="SDU21443.1"/>
    <property type="molecule type" value="Genomic_DNA"/>
</dbReference>
<dbReference type="STRING" id="1245526.SAMN05216580_1893"/>
<reference evidence="3" key="1">
    <citation type="submission" date="2016-10" db="EMBL/GenBank/DDBJ databases">
        <authorList>
            <person name="Varghese N."/>
            <person name="Submissions S."/>
        </authorList>
    </citation>
    <scope>NUCLEOTIDE SEQUENCE [LARGE SCALE GENOMIC DNA]</scope>
    <source>
        <strain evidence="3">CCTCC 2012022</strain>
    </source>
</reference>
<evidence type="ECO:0000313" key="2">
    <source>
        <dbReference type="EMBL" id="SDU21443.1"/>
    </source>
</evidence>
<keyword evidence="3" id="KW-1185">Reference proteome</keyword>
<dbReference type="RefSeq" id="WP_090213881.1">
    <property type="nucleotide sequence ID" value="NZ_LT629780.1"/>
</dbReference>
<evidence type="ECO:0000313" key="3">
    <source>
        <dbReference type="Proteomes" id="UP000243063"/>
    </source>
</evidence>
<accession>A0A1H2GP15</accession>
<feature type="signal peptide" evidence="1">
    <location>
        <begin position="1"/>
        <end position="29"/>
    </location>
</feature>
<dbReference type="Proteomes" id="UP000243063">
    <property type="component" value="Chromosome I"/>
</dbReference>
<evidence type="ECO:0000256" key="1">
    <source>
        <dbReference type="SAM" id="SignalP"/>
    </source>
</evidence>